<dbReference type="AlphaFoldDB" id="A0AAD8ZG63"/>
<protein>
    <recommendedName>
        <fullName evidence="2">C-type lectin domain-containing protein</fullName>
    </recommendedName>
</protein>
<dbReference type="InterPro" id="IPR001304">
    <property type="entry name" value="C-type_lectin-like"/>
</dbReference>
<dbReference type="PANTHER" id="PTHR45784:SF3">
    <property type="entry name" value="C-TYPE LECTIN DOMAIN FAMILY 4 MEMBER K-LIKE-RELATED"/>
    <property type="match status" value="1"/>
</dbReference>
<dbReference type="Pfam" id="PF00059">
    <property type="entry name" value="Lectin_C"/>
    <property type="match status" value="1"/>
</dbReference>
<accession>A0AAD8ZG63</accession>
<feature type="signal peptide" evidence="1">
    <location>
        <begin position="1"/>
        <end position="19"/>
    </location>
</feature>
<dbReference type="EMBL" id="JAROKS010000014">
    <property type="protein sequence ID" value="KAK1797366.1"/>
    <property type="molecule type" value="Genomic_DNA"/>
</dbReference>
<sequence>MGSALHFILLFSGINVSLQTWIWSDGSNFTYSDWYPEEPNNLWIPLILVEQQLMWWEALRYCRENYVDLVSVLTNETQEWVEAITKNVSTPNVWMGLCLACSQPFWY</sequence>
<keyword evidence="1" id="KW-0732">Signal</keyword>
<dbReference type="PANTHER" id="PTHR45784">
    <property type="entry name" value="C-TYPE LECTIN DOMAIN FAMILY 20 MEMBER A-RELATED"/>
    <property type="match status" value="1"/>
</dbReference>
<proteinExistence type="predicted"/>
<dbReference type="InterPro" id="IPR016186">
    <property type="entry name" value="C-type_lectin-like/link_sf"/>
</dbReference>
<feature type="chain" id="PRO_5042140493" description="C-type lectin domain-containing protein" evidence="1">
    <location>
        <begin position="20"/>
        <end position="107"/>
    </location>
</feature>
<evidence type="ECO:0000256" key="1">
    <source>
        <dbReference type="SAM" id="SignalP"/>
    </source>
</evidence>
<gene>
    <name evidence="3" type="ORF">P4O66_008726</name>
</gene>
<feature type="domain" description="C-type lectin" evidence="2">
    <location>
        <begin position="52"/>
        <end position="97"/>
    </location>
</feature>
<dbReference type="Proteomes" id="UP001239994">
    <property type="component" value="Unassembled WGS sequence"/>
</dbReference>
<organism evidence="3 4">
    <name type="scientific">Electrophorus voltai</name>
    <dbReference type="NCBI Taxonomy" id="2609070"/>
    <lineage>
        <taxon>Eukaryota</taxon>
        <taxon>Metazoa</taxon>
        <taxon>Chordata</taxon>
        <taxon>Craniata</taxon>
        <taxon>Vertebrata</taxon>
        <taxon>Euteleostomi</taxon>
        <taxon>Actinopterygii</taxon>
        <taxon>Neopterygii</taxon>
        <taxon>Teleostei</taxon>
        <taxon>Ostariophysi</taxon>
        <taxon>Gymnotiformes</taxon>
        <taxon>Gymnotoidei</taxon>
        <taxon>Gymnotidae</taxon>
        <taxon>Electrophorus</taxon>
    </lineage>
</organism>
<reference evidence="3" key="1">
    <citation type="submission" date="2023-03" db="EMBL/GenBank/DDBJ databases">
        <title>Electrophorus voltai genome.</title>
        <authorList>
            <person name="Bian C."/>
        </authorList>
    </citation>
    <scope>NUCLEOTIDE SEQUENCE</scope>
    <source>
        <strain evidence="3">CB-2022</strain>
        <tissue evidence="3">Muscle</tissue>
    </source>
</reference>
<comment type="caution">
    <text evidence="3">The sequence shown here is derived from an EMBL/GenBank/DDBJ whole genome shotgun (WGS) entry which is preliminary data.</text>
</comment>
<evidence type="ECO:0000259" key="2">
    <source>
        <dbReference type="Pfam" id="PF00059"/>
    </source>
</evidence>
<dbReference type="SUPFAM" id="SSF56436">
    <property type="entry name" value="C-type lectin-like"/>
    <property type="match status" value="2"/>
</dbReference>
<dbReference type="InterPro" id="IPR016187">
    <property type="entry name" value="CTDL_fold"/>
</dbReference>
<name>A0AAD8ZG63_9TELE</name>
<evidence type="ECO:0000313" key="3">
    <source>
        <dbReference type="EMBL" id="KAK1797366.1"/>
    </source>
</evidence>
<dbReference type="Gene3D" id="3.10.100.10">
    <property type="entry name" value="Mannose-Binding Protein A, subunit A"/>
    <property type="match status" value="2"/>
</dbReference>
<evidence type="ECO:0000313" key="4">
    <source>
        <dbReference type="Proteomes" id="UP001239994"/>
    </source>
</evidence>
<keyword evidence="4" id="KW-1185">Reference proteome</keyword>